<evidence type="ECO:0008006" key="3">
    <source>
        <dbReference type="Google" id="ProtNLM"/>
    </source>
</evidence>
<dbReference type="InterPro" id="IPR046904">
    <property type="entry name" value="ABC-3C_MC2"/>
</dbReference>
<protein>
    <recommendedName>
        <fullName evidence="3">Threonine transporter</fullName>
    </recommendedName>
</protein>
<reference evidence="1 2" key="1">
    <citation type="journal article" date="2019" name="Int. J. Syst. Evol. Microbiol.">
        <title>The Global Catalogue of Microorganisms (GCM) 10K type strain sequencing project: providing services to taxonomists for standard genome sequencing and annotation.</title>
        <authorList>
            <consortium name="The Broad Institute Genomics Platform"/>
            <consortium name="The Broad Institute Genome Sequencing Center for Infectious Disease"/>
            <person name="Wu L."/>
            <person name="Ma J."/>
        </authorList>
    </citation>
    <scope>NUCLEOTIDE SEQUENCE [LARGE SCALE GENOMIC DNA]</scope>
    <source>
        <strain evidence="1 2">JCM 15575</strain>
    </source>
</reference>
<dbReference type="Proteomes" id="UP001500596">
    <property type="component" value="Unassembled WGS sequence"/>
</dbReference>
<accession>A0ABN2FZB8</accession>
<keyword evidence="2" id="KW-1185">Reference proteome</keyword>
<evidence type="ECO:0000313" key="1">
    <source>
        <dbReference type="EMBL" id="GAA1662383.1"/>
    </source>
</evidence>
<organism evidence="1 2">
    <name type="scientific">Microbacterium lacus</name>
    <dbReference type="NCBI Taxonomy" id="415217"/>
    <lineage>
        <taxon>Bacteria</taxon>
        <taxon>Bacillati</taxon>
        <taxon>Actinomycetota</taxon>
        <taxon>Actinomycetes</taxon>
        <taxon>Micrococcales</taxon>
        <taxon>Microbacteriaceae</taxon>
        <taxon>Microbacterium</taxon>
    </lineage>
</organism>
<comment type="caution">
    <text evidence="1">The sequence shown here is derived from an EMBL/GenBank/DDBJ whole genome shotgun (WGS) entry which is preliminary data.</text>
</comment>
<gene>
    <name evidence="1" type="ORF">GCM10009807_02940</name>
</gene>
<proteinExistence type="predicted"/>
<dbReference type="Pfam" id="PF20288">
    <property type="entry name" value="MC2"/>
    <property type="match status" value="1"/>
</dbReference>
<sequence length="159" mass="17379">MMLSPLNGPLETAVRVLTLLAEAYPDSLGLNQLVLLDHGLLHSEDLGGPPSLHPPVPIRSSELGVKRQQLTHGLEVLTRVDLVEMGAVAGGIHFIAAEGAHPFLSLLETSYARALAERARWVVGRFRGLSDEELRSAIREVSGRWAEEFENFAGEEQHT</sequence>
<evidence type="ECO:0000313" key="2">
    <source>
        <dbReference type="Proteomes" id="UP001500596"/>
    </source>
</evidence>
<dbReference type="EMBL" id="BAAAPK010000001">
    <property type="protein sequence ID" value="GAA1662383.1"/>
    <property type="molecule type" value="Genomic_DNA"/>
</dbReference>
<name>A0ABN2FZB8_9MICO</name>